<dbReference type="AlphaFoldDB" id="A0A843WQT6"/>
<sequence>MVLLHAKGEAEDNQFLYECPAGSAIDDVSTAVVEIHNLQSKILQLARRLRERFFDGSPPESWTAAAISLYRATSEAASYASKDQVLHKRCLSPNILRDHLQTIEKELTVSPLMKISGTTLSQLLSGMHS</sequence>
<evidence type="ECO:0000313" key="3">
    <source>
        <dbReference type="Proteomes" id="UP000652761"/>
    </source>
</evidence>
<gene>
    <name evidence="2" type="ORF">Taro_039664</name>
</gene>
<dbReference type="InterPro" id="IPR021298">
    <property type="entry name" value="CFAP298"/>
</dbReference>
<dbReference type="Proteomes" id="UP000652761">
    <property type="component" value="Unassembled WGS sequence"/>
</dbReference>
<comment type="similarity">
    <text evidence="1">Belongs to the CFAP298 family.</text>
</comment>
<proteinExistence type="inferred from homology"/>
<evidence type="ECO:0000313" key="2">
    <source>
        <dbReference type="EMBL" id="MQM06835.1"/>
    </source>
</evidence>
<dbReference type="OrthoDB" id="276065at2759"/>
<organism evidence="2 3">
    <name type="scientific">Colocasia esculenta</name>
    <name type="common">Wild taro</name>
    <name type="synonym">Arum esculentum</name>
    <dbReference type="NCBI Taxonomy" id="4460"/>
    <lineage>
        <taxon>Eukaryota</taxon>
        <taxon>Viridiplantae</taxon>
        <taxon>Streptophyta</taxon>
        <taxon>Embryophyta</taxon>
        <taxon>Tracheophyta</taxon>
        <taxon>Spermatophyta</taxon>
        <taxon>Magnoliopsida</taxon>
        <taxon>Liliopsida</taxon>
        <taxon>Araceae</taxon>
        <taxon>Aroideae</taxon>
        <taxon>Colocasieae</taxon>
        <taxon>Colocasia</taxon>
    </lineage>
</organism>
<evidence type="ECO:0000256" key="1">
    <source>
        <dbReference type="ARBA" id="ARBA00009619"/>
    </source>
</evidence>
<protein>
    <submittedName>
        <fullName evidence="2">Uncharacterized protein</fullName>
    </submittedName>
</protein>
<dbReference type="PANTHER" id="PTHR13238">
    <property type="entry name" value="PROTEIN C21ORF59"/>
    <property type="match status" value="1"/>
</dbReference>
<accession>A0A843WQT6</accession>
<dbReference type="PANTHER" id="PTHR13238:SF0">
    <property type="entry name" value="CILIA- AND FLAGELLA-ASSOCIATED PROTEIN 298"/>
    <property type="match status" value="1"/>
</dbReference>
<dbReference type="EMBL" id="NMUH01003721">
    <property type="protein sequence ID" value="MQM06835.1"/>
    <property type="molecule type" value="Genomic_DNA"/>
</dbReference>
<keyword evidence="3" id="KW-1185">Reference proteome</keyword>
<reference evidence="2" key="1">
    <citation type="submission" date="2017-07" db="EMBL/GenBank/DDBJ databases">
        <title>Taro Niue Genome Assembly and Annotation.</title>
        <authorList>
            <person name="Atibalentja N."/>
            <person name="Keating K."/>
            <person name="Fields C.J."/>
        </authorList>
    </citation>
    <scope>NUCLEOTIDE SEQUENCE</scope>
    <source>
        <strain evidence="2">Niue_2</strain>
        <tissue evidence="2">Leaf</tissue>
    </source>
</reference>
<comment type="caution">
    <text evidence="2">The sequence shown here is derived from an EMBL/GenBank/DDBJ whole genome shotgun (WGS) entry which is preliminary data.</text>
</comment>
<name>A0A843WQT6_COLES</name>